<dbReference type="Proteomes" id="UP000433876">
    <property type="component" value="Unassembled WGS sequence"/>
</dbReference>
<dbReference type="VEuPathDB" id="FungiDB:SMAC_08189"/>
<reference evidence="3 4" key="1">
    <citation type="submission" date="2017-07" db="EMBL/GenBank/DDBJ databases">
        <title>Genome sequence of the Sordaria macrospora wild type strain R19027.</title>
        <authorList>
            <person name="Nowrousian M."/>
            <person name="Teichert I."/>
            <person name="Kueck U."/>
        </authorList>
    </citation>
    <scope>NUCLEOTIDE SEQUENCE [LARGE SCALE GENOMIC DNA]</scope>
    <source>
        <strain evidence="3 4">R19027</strain>
        <tissue evidence="3">Mycelium</tissue>
    </source>
</reference>
<proteinExistence type="predicted"/>
<protein>
    <submittedName>
        <fullName evidence="3">Uncharacterized protein</fullName>
    </submittedName>
</protein>
<accession>A0A8S8ZNZ6</accession>
<dbReference type="AlphaFoldDB" id="A0A8S8ZNZ6"/>
<evidence type="ECO:0000313" key="3">
    <source>
        <dbReference type="EMBL" id="KAA8630022.1"/>
    </source>
</evidence>
<evidence type="ECO:0000256" key="2">
    <source>
        <dbReference type="SAM" id="SignalP"/>
    </source>
</evidence>
<dbReference type="OMA" id="WYFTASY"/>
<feature type="signal peptide" evidence="2">
    <location>
        <begin position="1"/>
        <end position="18"/>
    </location>
</feature>
<comment type="caution">
    <text evidence="3">The sequence shown here is derived from an EMBL/GenBank/DDBJ whole genome shotgun (WGS) entry which is preliminary data.</text>
</comment>
<keyword evidence="2" id="KW-0732">Signal</keyword>
<dbReference type="EMBL" id="NMPR01000117">
    <property type="protein sequence ID" value="KAA8630022.1"/>
    <property type="molecule type" value="Genomic_DNA"/>
</dbReference>
<feature type="region of interest" description="Disordered" evidence="1">
    <location>
        <begin position="55"/>
        <end position="77"/>
    </location>
</feature>
<organism evidence="3 4">
    <name type="scientific">Sordaria macrospora</name>
    <dbReference type="NCBI Taxonomy" id="5147"/>
    <lineage>
        <taxon>Eukaryota</taxon>
        <taxon>Fungi</taxon>
        <taxon>Dikarya</taxon>
        <taxon>Ascomycota</taxon>
        <taxon>Pezizomycotina</taxon>
        <taxon>Sordariomycetes</taxon>
        <taxon>Sordariomycetidae</taxon>
        <taxon>Sordariales</taxon>
        <taxon>Sordariaceae</taxon>
        <taxon>Sordaria</taxon>
    </lineage>
</organism>
<feature type="chain" id="PRO_5035745542" evidence="2">
    <location>
        <begin position="19"/>
        <end position="442"/>
    </location>
</feature>
<gene>
    <name evidence="3" type="ORF">SMACR_08189</name>
</gene>
<feature type="compositionally biased region" description="Basic residues" evidence="1">
    <location>
        <begin position="64"/>
        <end position="74"/>
    </location>
</feature>
<sequence length="442" mass="46922">MKSHVLLTLSASLTQVLAAPYIERPTRDLTGHETVTTTASAEYRVDGLPGLPKPQTMFSTSSTHSHHTHGTHHAHGTETGAVIVPVPTPGGYGGIGSFTEHAIAESDSETESIVTEVETETVDIKTVTVDVAASADASHATNTNSIVAGPKHKTAITVHPVFVTASSAKHTSNSNVAHPRNVEVQLAGPEKQEFTTLTFTFGTMATTYTLALPNGADATDTPAPVIRPTRSYPLAPPSGTWTEWNSMITSTIPAGVIHRSAATSPFFTLSGTASDYHKILPIPAPIPNPLEEAALSMTTPTPTLPRPREQVLTTILNGGAGAVERLEDFQVGKEAHSMDANHSDAPASLPVSKHHMDKNDAPIHVRDDAPESHDLSWYFTASYTDDSVSLTMQPCYYDWQCWPEPTSSNTEVFLPGVDGGNKAKVAAATKTATQTASQTRGV</sequence>
<evidence type="ECO:0000313" key="4">
    <source>
        <dbReference type="Proteomes" id="UP000433876"/>
    </source>
</evidence>
<evidence type="ECO:0000256" key="1">
    <source>
        <dbReference type="SAM" id="MobiDB-lite"/>
    </source>
</evidence>
<name>A0A8S8ZNZ6_SORMA</name>